<accession>A0A6C0AH61</accession>
<sequence>MPKTRKNVQRFNASISPAADKYLFSMKTYPLFASTII</sequence>
<dbReference type="AlphaFoldDB" id="A0A6C0AH61"/>
<protein>
    <submittedName>
        <fullName evidence="1">Uncharacterized protein</fullName>
    </submittedName>
</protein>
<dbReference type="EMBL" id="MN740625">
    <property type="protein sequence ID" value="QHS79062.1"/>
    <property type="molecule type" value="Genomic_DNA"/>
</dbReference>
<organism evidence="1">
    <name type="scientific">viral metagenome</name>
    <dbReference type="NCBI Taxonomy" id="1070528"/>
    <lineage>
        <taxon>unclassified sequences</taxon>
        <taxon>metagenomes</taxon>
        <taxon>organismal metagenomes</taxon>
    </lineage>
</organism>
<evidence type="ECO:0000313" key="1">
    <source>
        <dbReference type="EMBL" id="QHS79062.1"/>
    </source>
</evidence>
<reference evidence="1" key="1">
    <citation type="journal article" date="2020" name="Nature">
        <title>Giant virus diversity and host interactions through global metagenomics.</title>
        <authorList>
            <person name="Schulz F."/>
            <person name="Roux S."/>
            <person name="Paez-Espino D."/>
            <person name="Jungbluth S."/>
            <person name="Walsh D.A."/>
            <person name="Denef V.J."/>
            <person name="McMahon K.D."/>
            <person name="Konstantinidis K.T."/>
            <person name="Eloe-Fadrosh E.A."/>
            <person name="Kyrpides N.C."/>
            <person name="Woyke T."/>
        </authorList>
    </citation>
    <scope>NUCLEOTIDE SEQUENCE</scope>
    <source>
        <strain evidence="1">GVMAG-S-1035118-87</strain>
    </source>
</reference>
<name>A0A6C0AH61_9ZZZZ</name>
<proteinExistence type="predicted"/>